<dbReference type="Gene3D" id="3.40.50.300">
    <property type="entry name" value="P-loop containing nucleotide triphosphate hydrolases"/>
    <property type="match status" value="1"/>
</dbReference>
<evidence type="ECO:0000313" key="1">
    <source>
        <dbReference type="EMBL" id="GGL05170.1"/>
    </source>
</evidence>
<protein>
    <recommendedName>
        <fullName evidence="3">ATP-binding protein</fullName>
    </recommendedName>
</protein>
<dbReference type="EMBL" id="BMMH01000003">
    <property type="protein sequence ID" value="GGL05170.1"/>
    <property type="molecule type" value="Genomic_DNA"/>
</dbReference>
<dbReference type="SUPFAM" id="SSF52540">
    <property type="entry name" value="P-loop containing nucleoside triphosphate hydrolases"/>
    <property type="match status" value="1"/>
</dbReference>
<organism evidence="1 2">
    <name type="scientific">Nocardia jinanensis</name>
    <dbReference type="NCBI Taxonomy" id="382504"/>
    <lineage>
        <taxon>Bacteria</taxon>
        <taxon>Bacillati</taxon>
        <taxon>Actinomycetota</taxon>
        <taxon>Actinomycetes</taxon>
        <taxon>Mycobacteriales</taxon>
        <taxon>Nocardiaceae</taxon>
        <taxon>Nocardia</taxon>
    </lineage>
</organism>
<evidence type="ECO:0008006" key="3">
    <source>
        <dbReference type="Google" id="ProtNLM"/>
    </source>
</evidence>
<dbReference type="Proteomes" id="UP000638263">
    <property type="component" value="Unassembled WGS sequence"/>
</dbReference>
<proteinExistence type="predicted"/>
<dbReference type="AlphaFoldDB" id="A0A917VPJ8"/>
<dbReference type="RefSeq" id="WP_058855890.1">
    <property type="nucleotide sequence ID" value="NZ_BMMH01000003.1"/>
</dbReference>
<reference evidence="1" key="2">
    <citation type="submission" date="2020-09" db="EMBL/GenBank/DDBJ databases">
        <authorList>
            <person name="Sun Q."/>
            <person name="Zhou Y."/>
        </authorList>
    </citation>
    <scope>NUCLEOTIDE SEQUENCE</scope>
    <source>
        <strain evidence="1">CGMCC 4.3508</strain>
    </source>
</reference>
<keyword evidence="2" id="KW-1185">Reference proteome</keyword>
<dbReference type="InterPro" id="IPR027417">
    <property type="entry name" value="P-loop_NTPase"/>
</dbReference>
<accession>A0A917VPJ8</accession>
<comment type="caution">
    <text evidence="1">The sequence shown here is derived from an EMBL/GenBank/DDBJ whole genome shotgun (WGS) entry which is preliminary data.</text>
</comment>
<reference evidence="1" key="1">
    <citation type="journal article" date="2014" name="Int. J. Syst. Evol. Microbiol.">
        <title>Complete genome sequence of Corynebacterium casei LMG S-19264T (=DSM 44701T), isolated from a smear-ripened cheese.</title>
        <authorList>
            <consortium name="US DOE Joint Genome Institute (JGI-PGF)"/>
            <person name="Walter F."/>
            <person name="Albersmeier A."/>
            <person name="Kalinowski J."/>
            <person name="Ruckert C."/>
        </authorList>
    </citation>
    <scope>NUCLEOTIDE SEQUENCE</scope>
    <source>
        <strain evidence="1">CGMCC 4.3508</strain>
    </source>
</reference>
<gene>
    <name evidence="1" type="ORF">GCM10011588_19630</name>
</gene>
<evidence type="ECO:0000313" key="2">
    <source>
        <dbReference type="Proteomes" id="UP000638263"/>
    </source>
</evidence>
<name>A0A917VPJ8_9NOCA</name>
<sequence>MDKLLVLVNGLPGSGKSTLGVALARTLRAEFISKDAVKEALAGCVTEIDTVRELGGIAMDTVWALARTVPRDVVVDSWWFRPRDLRFARAGVEKVAPGRFVEIWCDVPAEVARARYAGRRRAALYQDERRLAEDWDTWAARAAPLGLGPVLTVDTTRPVDHAELAVWIGRTAAEQVSRA</sequence>
<dbReference type="Pfam" id="PF13671">
    <property type="entry name" value="AAA_33"/>
    <property type="match status" value="1"/>
</dbReference>